<name>A0ABT4SJ90_9ACTN</name>
<reference evidence="1" key="1">
    <citation type="submission" date="2022-11" db="EMBL/GenBank/DDBJ databases">
        <title>Nonomuraea corallina sp. nov., a new species of the genus Nonomuraea isolated from sea side sediment in Thai sea.</title>
        <authorList>
            <person name="Ngamcharungchit C."/>
            <person name="Matsumoto A."/>
            <person name="Suriyachadkun C."/>
            <person name="Panbangred W."/>
            <person name="Inahashi Y."/>
            <person name="Intra B."/>
        </authorList>
    </citation>
    <scope>NUCLEOTIDE SEQUENCE</scope>
    <source>
        <strain evidence="1">MCN248</strain>
    </source>
</reference>
<keyword evidence="2" id="KW-1185">Reference proteome</keyword>
<dbReference type="RefSeq" id="WP_270158171.1">
    <property type="nucleotide sequence ID" value="NZ_JAPNNL010000146.1"/>
</dbReference>
<evidence type="ECO:0000313" key="2">
    <source>
        <dbReference type="Proteomes" id="UP001144036"/>
    </source>
</evidence>
<organism evidence="1 2">
    <name type="scientific">Nonomuraea corallina</name>
    <dbReference type="NCBI Taxonomy" id="2989783"/>
    <lineage>
        <taxon>Bacteria</taxon>
        <taxon>Bacillati</taxon>
        <taxon>Actinomycetota</taxon>
        <taxon>Actinomycetes</taxon>
        <taxon>Streptosporangiales</taxon>
        <taxon>Streptosporangiaceae</taxon>
        <taxon>Nonomuraea</taxon>
    </lineage>
</organism>
<gene>
    <name evidence="1" type="ORF">OUY22_28015</name>
</gene>
<comment type="caution">
    <text evidence="1">The sequence shown here is derived from an EMBL/GenBank/DDBJ whole genome shotgun (WGS) entry which is preliminary data.</text>
</comment>
<sequence>MSAEFHLFTREEFIAEFVHPDDRQALEEARERRVAQMRGGSWPT</sequence>
<accession>A0ABT4SJ90</accession>
<protein>
    <recommendedName>
        <fullName evidence="3">PAS domain-containing protein</fullName>
    </recommendedName>
</protein>
<dbReference type="EMBL" id="JAPNNL010000146">
    <property type="protein sequence ID" value="MDA0637267.1"/>
    <property type="molecule type" value="Genomic_DNA"/>
</dbReference>
<evidence type="ECO:0000313" key="1">
    <source>
        <dbReference type="EMBL" id="MDA0637267.1"/>
    </source>
</evidence>
<evidence type="ECO:0008006" key="3">
    <source>
        <dbReference type="Google" id="ProtNLM"/>
    </source>
</evidence>
<dbReference type="Proteomes" id="UP001144036">
    <property type="component" value="Unassembled WGS sequence"/>
</dbReference>
<proteinExistence type="predicted"/>